<protein>
    <recommendedName>
        <fullName evidence="4">Adhesin domain-containing protein</fullName>
    </recommendedName>
</protein>
<feature type="compositionally biased region" description="Basic and acidic residues" evidence="1">
    <location>
        <begin position="189"/>
        <end position="198"/>
    </location>
</feature>
<feature type="region of interest" description="Disordered" evidence="1">
    <location>
        <begin position="128"/>
        <end position="205"/>
    </location>
</feature>
<comment type="caution">
    <text evidence="2">The sequence shown here is derived from an EMBL/GenBank/DDBJ whole genome shotgun (WGS) entry which is preliminary data.</text>
</comment>
<evidence type="ECO:0008006" key="4">
    <source>
        <dbReference type="Google" id="ProtNLM"/>
    </source>
</evidence>
<sequence length="205" mass="21909">MSRTSRNRVLLFTVGLVGLLAGAGVVVAVSLGDRQTSQGGEVHEGVSAVDVRQDCGGDVTLVPAETATAVDVRWSDRWSASQPEHDAELTDGRLVVSVRCPGVQLVWGSTSALTVGVPAGVPVTVDSGAGDVRAEGTSGDLEVRNRCRGGRRPAGHRAADAEQRRRRRTGQRGARRAGRGRHRCRRRLGLGDRAGRRADRAHRRR</sequence>
<dbReference type="Proteomes" id="UP000580718">
    <property type="component" value="Unassembled WGS sequence"/>
</dbReference>
<dbReference type="AlphaFoldDB" id="A0A839Y0F3"/>
<proteinExistence type="predicted"/>
<evidence type="ECO:0000313" key="2">
    <source>
        <dbReference type="EMBL" id="MBB3675967.1"/>
    </source>
</evidence>
<evidence type="ECO:0000313" key="3">
    <source>
        <dbReference type="Proteomes" id="UP000580718"/>
    </source>
</evidence>
<dbReference type="EMBL" id="JACIBU010000001">
    <property type="protein sequence ID" value="MBB3675967.1"/>
    <property type="molecule type" value="Genomic_DNA"/>
</dbReference>
<name>A0A839Y0F3_9ACTN</name>
<evidence type="ECO:0000256" key="1">
    <source>
        <dbReference type="SAM" id="MobiDB-lite"/>
    </source>
</evidence>
<feature type="compositionally biased region" description="Basic residues" evidence="1">
    <location>
        <begin position="146"/>
        <end position="155"/>
    </location>
</feature>
<accession>A0A839Y0F3</accession>
<feature type="compositionally biased region" description="Basic residues" evidence="1">
    <location>
        <begin position="164"/>
        <end position="188"/>
    </location>
</feature>
<reference evidence="2 3" key="1">
    <citation type="submission" date="2020-08" db="EMBL/GenBank/DDBJ databases">
        <title>Sequencing the genomes of 1000 actinobacteria strains.</title>
        <authorList>
            <person name="Klenk H.-P."/>
        </authorList>
    </citation>
    <scope>NUCLEOTIDE SEQUENCE [LARGE SCALE GENOMIC DNA]</scope>
    <source>
        <strain evidence="2 3">DSM 16678</strain>
    </source>
</reference>
<organism evidence="2 3">
    <name type="scientific">Modestobacter versicolor</name>
    <dbReference type="NCBI Taxonomy" id="429133"/>
    <lineage>
        <taxon>Bacteria</taxon>
        <taxon>Bacillati</taxon>
        <taxon>Actinomycetota</taxon>
        <taxon>Actinomycetes</taxon>
        <taxon>Geodermatophilales</taxon>
        <taxon>Geodermatophilaceae</taxon>
        <taxon>Modestobacter</taxon>
    </lineage>
</organism>
<gene>
    <name evidence="2" type="ORF">FHX36_001702</name>
</gene>